<evidence type="ECO:0000313" key="10">
    <source>
        <dbReference type="Proteomes" id="UP000306585"/>
    </source>
</evidence>
<feature type="transmembrane region" description="Helical" evidence="8">
    <location>
        <begin position="848"/>
        <end position="868"/>
    </location>
</feature>
<dbReference type="InterPro" id="IPR027463">
    <property type="entry name" value="AcrB_DN_DC_subdom"/>
</dbReference>
<dbReference type="FunFam" id="1.20.1640.10:FF:000001">
    <property type="entry name" value="Efflux pump membrane transporter"/>
    <property type="match status" value="1"/>
</dbReference>
<keyword evidence="7 8" id="KW-0472">Membrane</keyword>
<sequence>MKFTDFFIRRPVMATVISMMLLLLGLRSLTTLPVLEFPRTENATITVSTTYYGADPALVAGFITTPLENAIAQATGIDYMTSTSTTSNSSIDANLKLNYDSNKAMTEISAKISSVLNQLPPESQRPVITVKIGQTIDAMYIGFSSSVVSPNSITDYLVRVVQPRLQSVDGVQTAELLGAKQFALRAWLDPEKLASYGLTAADIRTALSNNDYLSGLGNTKGQMVQINLTASTSLHSVEEFRKLIVKQSNGAIVRLEDVANVTLGSENYDSQVAFDGNKAVYIGIQVAPTANLLNVIQGVRDVFPGIQAQLPDGIQGKIVYDSTKFVNSAISEVTHTLFEALLVITFVVFIFLGSPRSVLIPVIAIPLSLIGTFLMMLMFGFSVNLLTLLALVLAIGLVVDDAIIVVENVNRHLEEGLKPTAAAILAARELAGPIIAMTIVLISVYVPIGFQGGLTGALFAEFAFTLVGAVTMSAIIALTLSPVMCAKLFKAHTGDRSGLEARLVDNIDNRLEILRRIYTRLLHGTLSYLPVTTVFAALVLISIYFLYNTSKQELAPQEDQGVIISSSNAAPNSTLQQRNLYSNEIYKIFAAHPETDHVFQLDMPGRIISGMVFKPWDEREKTPSDLQPVVQQELGQIAGLRTVAFQRPSLPGSFGLPIQFVIGTTDSFDRLHEVSQGFMQDALKSGMFAFLDDNLKIDQTQATVEIDRDKAAQLGISMKDVGDALSSMLGGGYVNYFSLAGRSYKVIPQVEQGERLNTDQLLNYYLRTANGTAVPLSTIAHISTATVPETLNHFQQLNATTVQGVMLPGVTMGDALAFLKGLADSTLPQGYSIDYAGQSRQFMKESNGFMLTFAFALVIIFLALAAQFESFRDPLIILVSVPMSIAGALIFISLGIGGATMNIYTQVGLVTLMGLISKHGILIVEFANNQQRMGKSKREAIEIAAGIRLRPILMTTAAMVLGVLPLLIASGAGAAARFNLGLVISSGIAIGTLFTLFVVPAVYMLIAADHAEDRKKNPDEDLPETVVS</sequence>
<dbReference type="PANTHER" id="PTHR32063:SF14">
    <property type="entry name" value="BLL4319 PROTEIN"/>
    <property type="match status" value="1"/>
</dbReference>
<keyword evidence="10" id="KW-1185">Reference proteome</keyword>
<keyword evidence="5 8" id="KW-0812">Transmembrane</keyword>
<dbReference type="Gene3D" id="3.30.70.1430">
    <property type="entry name" value="Multidrug efflux transporter AcrB pore domain"/>
    <property type="match status" value="2"/>
</dbReference>
<accession>A0A5R9GPU5</accession>
<feature type="transmembrane region" description="Helical" evidence="8">
    <location>
        <begin position="385"/>
        <end position="409"/>
    </location>
</feature>
<feature type="transmembrane region" description="Helical" evidence="8">
    <location>
        <begin position="462"/>
        <end position="480"/>
    </location>
</feature>
<proteinExistence type="predicted"/>
<organism evidence="9 10">
    <name type="scientific">Mariprofundus erugo</name>
    <dbReference type="NCBI Taxonomy" id="2528639"/>
    <lineage>
        <taxon>Bacteria</taxon>
        <taxon>Pseudomonadati</taxon>
        <taxon>Pseudomonadota</taxon>
        <taxon>Candidatius Mariprofundia</taxon>
        <taxon>Mariprofundales</taxon>
        <taxon>Mariprofundaceae</taxon>
        <taxon>Mariprofundus</taxon>
    </lineage>
</organism>
<feature type="transmembrane region" description="Helical" evidence="8">
    <location>
        <begin position="903"/>
        <end position="928"/>
    </location>
</feature>
<dbReference type="SUPFAM" id="SSF82693">
    <property type="entry name" value="Multidrug efflux transporter AcrB pore domain, PN1, PN2, PC1 and PC2 subdomains"/>
    <property type="match status" value="3"/>
</dbReference>
<evidence type="ECO:0000256" key="1">
    <source>
        <dbReference type="ARBA" id="ARBA00004429"/>
    </source>
</evidence>
<feature type="transmembrane region" description="Helical" evidence="8">
    <location>
        <begin position="359"/>
        <end position="379"/>
    </location>
</feature>
<evidence type="ECO:0000256" key="2">
    <source>
        <dbReference type="ARBA" id="ARBA00022448"/>
    </source>
</evidence>
<dbReference type="Gene3D" id="3.30.70.1320">
    <property type="entry name" value="Multidrug efflux transporter AcrB pore domain like"/>
    <property type="match status" value="1"/>
</dbReference>
<reference evidence="9 10" key="1">
    <citation type="journal article" date="2019" name="Appl. Environ. Microbiol.">
        <title>Environmental Evidence and Genomic Insight of Iron-oxidizing Bacteria Preference Towards More Corrosion Resistant Stainless Steel at Higher Salinities.</title>
        <authorList>
            <person name="Garrison C.E."/>
            <person name="Price K.A."/>
            <person name="Field E.K."/>
        </authorList>
    </citation>
    <scope>NUCLEOTIDE SEQUENCE [LARGE SCALE GENOMIC DNA]</scope>
    <source>
        <strain evidence="9 10">P3</strain>
    </source>
</reference>
<dbReference type="InterPro" id="IPR001036">
    <property type="entry name" value="Acrflvin-R"/>
</dbReference>
<keyword evidence="6 8" id="KW-1133">Transmembrane helix</keyword>
<feature type="transmembrane region" description="Helical" evidence="8">
    <location>
        <begin position="980"/>
        <end position="1006"/>
    </location>
</feature>
<evidence type="ECO:0000256" key="7">
    <source>
        <dbReference type="ARBA" id="ARBA00023136"/>
    </source>
</evidence>
<dbReference type="AlphaFoldDB" id="A0A5R9GPU5"/>
<dbReference type="GO" id="GO:0005886">
    <property type="term" value="C:plasma membrane"/>
    <property type="evidence" value="ECO:0007669"/>
    <property type="project" value="UniProtKB-SubCell"/>
</dbReference>
<keyword evidence="2" id="KW-0813">Transport</keyword>
<keyword evidence="3" id="KW-1003">Cell membrane</keyword>
<dbReference type="SUPFAM" id="SSF82866">
    <property type="entry name" value="Multidrug efflux transporter AcrB transmembrane domain"/>
    <property type="match status" value="2"/>
</dbReference>
<feature type="transmembrane region" description="Helical" evidence="8">
    <location>
        <begin position="525"/>
        <end position="547"/>
    </location>
</feature>
<dbReference type="Gene3D" id="3.30.2090.10">
    <property type="entry name" value="Multidrug efflux transporter AcrB TolC docking domain, DN and DC subdomains"/>
    <property type="match status" value="2"/>
</dbReference>
<dbReference type="Proteomes" id="UP000306585">
    <property type="component" value="Unassembled WGS sequence"/>
</dbReference>
<dbReference type="SUPFAM" id="SSF82714">
    <property type="entry name" value="Multidrug efflux transporter AcrB TolC docking domain, DN and DC subdomains"/>
    <property type="match status" value="2"/>
</dbReference>
<evidence type="ECO:0000256" key="6">
    <source>
        <dbReference type="ARBA" id="ARBA00022989"/>
    </source>
</evidence>
<keyword evidence="4" id="KW-0997">Cell inner membrane</keyword>
<name>A0A5R9GPU5_9PROT</name>
<dbReference type="PANTHER" id="PTHR32063">
    <property type="match status" value="1"/>
</dbReference>
<dbReference type="Gene3D" id="1.20.1640.10">
    <property type="entry name" value="Multidrug efflux transporter AcrB transmembrane domain"/>
    <property type="match status" value="2"/>
</dbReference>
<feature type="transmembrane region" description="Helical" evidence="8">
    <location>
        <begin position="430"/>
        <end position="450"/>
    </location>
</feature>
<comment type="caution">
    <text evidence="9">The sequence shown here is derived from an EMBL/GenBank/DDBJ whole genome shotgun (WGS) entry which is preliminary data.</text>
</comment>
<feature type="transmembrane region" description="Helical" evidence="8">
    <location>
        <begin position="949"/>
        <end position="968"/>
    </location>
</feature>
<dbReference type="Gene3D" id="3.30.70.1440">
    <property type="entry name" value="Multidrug efflux transporter AcrB pore domain"/>
    <property type="match status" value="1"/>
</dbReference>
<dbReference type="PRINTS" id="PR00702">
    <property type="entry name" value="ACRIFLAVINRP"/>
</dbReference>
<gene>
    <name evidence="9" type="ORF">FEF65_04700</name>
</gene>
<dbReference type="GO" id="GO:0042910">
    <property type="term" value="F:xenobiotic transmembrane transporter activity"/>
    <property type="evidence" value="ECO:0007669"/>
    <property type="project" value="TreeGrafter"/>
</dbReference>
<feature type="transmembrane region" description="Helical" evidence="8">
    <location>
        <begin position="333"/>
        <end position="352"/>
    </location>
</feature>
<evidence type="ECO:0000256" key="4">
    <source>
        <dbReference type="ARBA" id="ARBA00022519"/>
    </source>
</evidence>
<evidence type="ECO:0000256" key="8">
    <source>
        <dbReference type="SAM" id="Phobius"/>
    </source>
</evidence>
<protein>
    <submittedName>
        <fullName evidence="9">Multidrug efflux protein</fullName>
    </submittedName>
</protein>
<evidence type="ECO:0000256" key="5">
    <source>
        <dbReference type="ARBA" id="ARBA00022692"/>
    </source>
</evidence>
<feature type="transmembrane region" description="Helical" evidence="8">
    <location>
        <begin position="875"/>
        <end position="897"/>
    </location>
</feature>
<dbReference type="Pfam" id="PF00873">
    <property type="entry name" value="ACR_tran"/>
    <property type="match status" value="1"/>
</dbReference>
<dbReference type="RefSeq" id="WP_138238631.1">
    <property type="nucleotide sequence ID" value="NZ_VBRY01000003.1"/>
</dbReference>
<dbReference type="EMBL" id="VBRY01000003">
    <property type="protein sequence ID" value="TLS68296.1"/>
    <property type="molecule type" value="Genomic_DNA"/>
</dbReference>
<comment type="subcellular location">
    <subcellularLocation>
        <location evidence="1">Cell inner membrane</location>
        <topology evidence="1">Multi-pass membrane protein</topology>
    </subcellularLocation>
</comment>
<dbReference type="OrthoDB" id="9807350at2"/>
<evidence type="ECO:0000313" key="9">
    <source>
        <dbReference type="EMBL" id="TLS68296.1"/>
    </source>
</evidence>
<evidence type="ECO:0000256" key="3">
    <source>
        <dbReference type="ARBA" id="ARBA00022475"/>
    </source>
</evidence>